<evidence type="ECO:0000313" key="2">
    <source>
        <dbReference type="Proteomes" id="UP000280834"/>
    </source>
</evidence>
<dbReference type="Proteomes" id="UP000280834">
    <property type="component" value="Unassembled WGS sequence"/>
</dbReference>
<accession>A0A3P7UVS7</accession>
<evidence type="ECO:0000313" key="1">
    <source>
        <dbReference type="EMBL" id="VDO26337.1"/>
    </source>
</evidence>
<name>A0A3P7UVS7_9BILA</name>
<proteinExistence type="predicted"/>
<reference evidence="1 2" key="1">
    <citation type="submission" date="2018-11" db="EMBL/GenBank/DDBJ databases">
        <authorList>
            <consortium name="Pathogen Informatics"/>
        </authorList>
    </citation>
    <scope>NUCLEOTIDE SEQUENCE [LARGE SCALE GENOMIC DNA]</scope>
</reference>
<protein>
    <submittedName>
        <fullName evidence="1">Uncharacterized protein</fullName>
    </submittedName>
</protein>
<keyword evidence="2" id="KW-1185">Reference proteome</keyword>
<dbReference type="AlphaFoldDB" id="A0A3P7UVS7"/>
<dbReference type="EMBL" id="UZAG01016159">
    <property type="protein sequence ID" value="VDO26337.1"/>
    <property type="molecule type" value="Genomic_DNA"/>
</dbReference>
<sequence>MYDSSILLNAANLIALQILKHHHYHLLLSSLPTHRHAWENVNEQHAKIW</sequence>
<organism evidence="1 2">
    <name type="scientific">Brugia timori</name>
    <dbReference type="NCBI Taxonomy" id="42155"/>
    <lineage>
        <taxon>Eukaryota</taxon>
        <taxon>Metazoa</taxon>
        <taxon>Ecdysozoa</taxon>
        <taxon>Nematoda</taxon>
        <taxon>Chromadorea</taxon>
        <taxon>Rhabditida</taxon>
        <taxon>Spirurina</taxon>
        <taxon>Spiruromorpha</taxon>
        <taxon>Filarioidea</taxon>
        <taxon>Onchocercidae</taxon>
        <taxon>Brugia</taxon>
    </lineage>
</organism>
<gene>
    <name evidence="1" type="ORF">BTMF_LOCUS7925</name>
</gene>